<dbReference type="AlphaFoldDB" id="A0A5C6BZL0"/>
<evidence type="ECO:0000313" key="2">
    <source>
        <dbReference type="Proteomes" id="UP000319908"/>
    </source>
</evidence>
<accession>A0A5C6BZL0</accession>
<evidence type="ECO:0000313" key="1">
    <source>
        <dbReference type="EMBL" id="TWU16676.1"/>
    </source>
</evidence>
<comment type="caution">
    <text evidence="1">The sequence shown here is derived from an EMBL/GenBank/DDBJ whole genome shotgun (WGS) entry which is preliminary data.</text>
</comment>
<keyword evidence="2" id="KW-1185">Reference proteome</keyword>
<organism evidence="1 2">
    <name type="scientific">Allorhodopirellula heiligendammensis</name>
    <dbReference type="NCBI Taxonomy" id="2714739"/>
    <lineage>
        <taxon>Bacteria</taxon>
        <taxon>Pseudomonadati</taxon>
        <taxon>Planctomycetota</taxon>
        <taxon>Planctomycetia</taxon>
        <taxon>Pirellulales</taxon>
        <taxon>Pirellulaceae</taxon>
        <taxon>Allorhodopirellula</taxon>
    </lineage>
</organism>
<proteinExistence type="predicted"/>
<dbReference type="Proteomes" id="UP000319908">
    <property type="component" value="Unassembled WGS sequence"/>
</dbReference>
<dbReference type="EMBL" id="SJPU01000002">
    <property type="protein sequence ID" value="TWU16676.1"/>
    <property type="molecule type" value="Genomic_DNA"/>
</dbReference>
<name>A0A5C6BZL0_9BACT</name>
<gene>
    <name evidence="1" type="ORF">Poly21_38810</name>
</gene>
<reference evidence="1 2" key="1">
    <citation type="journal article" date="2020" name="Antonie Van Leeuwenhoek">
        <title>Rhodopirellula heiligendammensis sp. nov., Rhodopirellula pilleata sp. nov., and Rhodopirellula solitaria sp. nov. isolated from natural or artificial marine surfaces in Northern Germany and California, USA, and emended description of the genus Rhodopirellula.</title>
        <authorList>
            <person name="Kallscheuer N."/>
            <person name="Wiegand S."/>
            <person name="Jogler M."/>
            <person name="Boedeker C."/>
            <person name="Peeters S.H."/>
            <person name="Rast P."/>
            <person name="Heuer A."/>
            <person name="Jetten M.S.M."/>
            <person name="Rohde M."/>
            <person name="Jogler C."/>
        </authorList>
    </citation>
    <scope>NUCLEOTIDE SEQUENCE [LARGE SCALE GENOMIC DNA]</scope>
    <source>
        <strain evidence="1 2">Poly21</strain>
    </source>
</reference>
<protein>
    <submittedName>
        <fullName evidence="1">Uncharacterized protein</fullName>
    </submittedName>
</protein>
<sequence length="76" mass="8369">MWKQVGTRGEIPLPRQVAGILLIINRKRLGIENEPASCDGGRGCRPLGICETASKLLNWPAPQTFGETDDDPLHPY</sequence>